<dbReference type="InterPro" id="IPR027417">
    <property type="entry name" value="P-loop_NTPase"/>
</dbReference>
<dbReference type="SUPFAM" id="SSF52540">
    <property type="entry name" value="P-loop containing nucleoside triphosphate hydrolases"/>
    <property type="match status" value="1"/>
</dbReference>
<keyword evidence="1" id="KW-0547">Nucleotide-binding</keyword>
<dbReference type="PANTHER" id="PTHR43158:SF2">
    <property type="entry name" value="SKFA PEPTIDE EXPORT ATP-BINDING PROTEIN SKFE"/>
    <property type="match status" value="1"/>
</dbReference>
<dbReference type="Gene3D" id="3.40.50.300">
    <property type="entry name" value="P-loop containing nucleotide triphosphate hydrolases"/>
    <property type="match status" value="1"/>
</dbReference>
<accession>A0A0R1WAP6</accession>
<sequence length="290" mass="31925">MTTVQFTGVGLVDHKKELLEEFSLSVESSTISAICPDKFERVGAIFDLIQGQIKADEGTVIVNDHDARHDRKKLGQSIGYLPSSLQASKHVSVKEYLNNSLKKAKEGHLSAEQANSIIDQLKIDSDARLGDLDEVELRQVEIVKLVSLKLPILLMVNPTAGMDEISANSIWQLLTDYVEKTHATILFTSESVPEMQRWSNHIIYVSNGHVSQIRQILTHDSSDCVVKVIGAGLPVDTVATLGGHFIEETPAKQEFIFSGSIQSLLPLLEQSGITDVRITDATVADELLVW</sequence>
<evidence type="ECO:0000313" key="5">
    <source>
        <dbReference type="Proteomes" id="UP000051820"/>
    </source>
</evidence>
<proteinExistence type="predicted"/>
<dbReference type="GO" id="GO:0005524">
    <property type="term" value="F:ATP binding"/>
    <property type="evidence" value="ECO:0007669"/>
    <property type="project" value="UniProtKB-KW"/>
</dbReference>
<comment type="caution">
    <text evidence="4">The sequence shown here is derived from an EMBL/GenBank/DDBJ whole genome shotgun (WGS) entry which is preliminary data.</text>
</comment>
<name>A0A0R1WAP6_9LACO</name>
<dbReference type="STRING" id="1423807.FD16_GL000206"/>
<keyword evidence="2" id="KW-0067">ATP-binding</keyword>
<dbReference type="AlphaFoldDB" id="A0A0R1WAP6"/>
<dbReference type="eggNOG" id="COG1131">
    <property type="taxonomic scope" value="Bacteria"/>
</dbReference>
<dbReference type="EMBL" id="AZGF01000010">
    <property type="protein sequence ID" value="KRM12131.1"/>
    <property type="molecule type" value="Genomic_DNA"/>
</dbReference>
<dbReference type="PATRIC" id="fig|1423807.3.peg.207"/>
<organism evidence="4 5">
    <name type="scientific">Paucilactobacillus suebicus DSM 5007 = KCTC 3549</name>
    <dbReference type="NCBI Taxonomy" id="1423807"/>
    <lineage>
        <taxon>Bacteria</taxon>
        <taxon>Bacillati</taxon>
        <taxon>Bacillota</taxon>
        <taxon>Bacilli</taxon>
        <taxon>Lactobacillales</taxon>
        <taxon>Lactobacillaceae</taxon>
        <taxon>Paucilactobacillus</taxon>
    </lineage>
</organism>
<dbReference type="InterPro" id="IPR003439">
    <property type="entry name" value="ABC_transporter-like_ATP-bd"/>
</dbReference>
<evidence type="ECO:0000259" key="3">
    <source>
        <dbReference type="PROSITE" id="PS50893"/>
    </source>
</evidence>
<reference evidence="4 5" key="1">
    <citation type="journal article" date="2015" name="Genome Announc.">
        <title>Expanding the biotechnology potential of lactobacilli through comparative genomics of 213 strains and associated genera.</title>
        <authorList>
            <person name="Sun Z."/>
            <person name="Harris H.M."/>
            <person name="McCann A."/>
            <person name="Guo C."/>
            <person name="Argimon S."/>
            <person name="Zhang W."/>
            <person name="Yang X."/>
            <person name="Jeffery I.B."/>
            <person name="Cooney J.C."/>
            <person name="Kagawa T.F."/>
            <person name="Liu W."/>
            <person name="Song Y."/>
            <person name="Salvetti E."/>
            <person name="Wrobel A."/>
            <person name="Rasinkangas P."/>
            <person name="Parkhill J."/>
            <person name="Rea M.C."/>
            <person name="O'Sullivan O."/>
            <person name="Ritari J."/>
            <person name="Douillard F.P."/>
            <person name="Paul Ross R."/>
            <person name="Yang R."/>
            <person name="Briner A.E."/>
            <person name="Felis G.E."/>
            <person name="de Vos W.M."/>
            <person name="Barrangou R."/>
            <person name="Klaenhammer T.R."/>
            <person name="Caufield P.W."/>
            <person name="Cui Y."/>
            <person name="Zhang H."/>
            <person name="O'Toole P.W."/>
        </authorList>
    </citation>
    <scope>NUCLEOTIDE SEQUENCE [LARGE SCALE GENOMIC DNA]</scope>
    <source>
        <strain evidence="4 5">DSM 5007</strain>
    </source>
</reference>
<protein>
    <submittedName>
        <fullName evidence="4">Multidrug ABC transporter ATPase protein</fullName>
    </submittedName>
</protein>
<feature type="domain" description="ABC transporter" evidence="3">
    <location>
        <begin position="4"/>
        <end position="232"/>
    </location>
</feature>
<keyword evidence="5" id="KW-1185">Reference proteome</keyword>
<dbReference type="Proteomes" id="UP000051820">
    <property type="component" value="Unassembled WGS sequence"/>
</dbReference>
<dbReference type="PROSITE" id="PS50893">
    <property type="entry name" value="ABC_TRANSPORTER_2"/>
    <property type="match status" value="1"/>
</dbReference>
<gene>
    <name evidence="4" type="ORF">FD16_GL000206</name>
</gene>
<evidence type="ECO:0000256" key="2">
    <source>
        <dbReference type="ARBA" id="ARBA00022840"/>
    </source>
</evidence>
<evidence type="ECO:0000256" key="1">
    <source>
        <dbReference type="ARBA" id="ARBA00022741"/>
    </source>
</evidence>
<dbReference type="RefSeq" id="WP_010621397.1">
    <property type="nucleotide sequence ID" value="NZ_AZGF01000010.1"/>
</dbReference>
<dbReference type="GO" id="GO:0016887">
    <property type="term" value="F:ATP hydrolysis activity"/>
    <property type="evidence" value="ECO:0007669"/>
    <property type="project" value="InterPro"/>
</dbReference>
<evidence type="ECO:0000313" key="4">
    <source>
        <dbReference type="EMBL" id="KRM12131.1"/>
    </source>
</evidence>
<dbReference type="Pfam" id="PF00005">
    <property type="entry name" value="ABC_tran"/>
    <property type="match status" value="1"/>
</dbReference>
<dbReference type="PANTHER" id="PTHR43158">
    <property type="entry name" value="SKFA PEPTIDE EXPORT ATP-BINDING PROTEIN SKFE"/>
    <property type="match status" value="1"/>
</dbReference>